<feature type="coiled-coil region" evidence="1">
    <location>
        <begin position="128"/>
        <end position="155"/>
    </location>
</feature>
<proteinExistence type="predicted"/>
<dbReference type="InterPro" id="IPR012347">
    <property type="entry name" value="Ferritin-like"/>
</dbReference>
<keyword evidence="1" id="KW-0175">Coiled coil</keyword>
<keyword evidence="2" id="KW-1133">Transmembrane helix</keyword>
<feature type="transmembrane region" description="Helical" evidence="2">
    <location>
        <begin position="72"/>
        <end position="91"/>
    </location>
</feature>
<keyword evidence="2" id="KW-0812">Transmembrane</keyword>
<evidence type="ECO:0000313" key="4">
    <source>
        <dbReference type="EMBL" id="NJC25847.1"/>
    </source>
</evidence>
<organism evidence="4 5">
    <name type="scientific">Neolewinella antarctica</name>
    <dbReference type="NCBI Taxonomy" id="442734"/>
    <lineage>
        <taxon>Bacteria</taxon>
        <taxon>Pseudomonadati</taxon>
        <taxon>Bacteroidota</taxon>
        <taxon>Saprospiria</taxon>
        <taxon>Saprospirales</taxon>
        <taxon>Lewinellaceae</taxon>
        <taxon>Neolewinella</taxon>
    </lineage>
</organism>
<dbReference type="InterPro" id="IPR005183">
    <property type="entry name" value="DUF305_CopM-like"/>
</dbReference>
<accession>A0ABX0XAM2</accession>
<feature type="transmembrane region" description="Helical" evidence="2">
    <location>
        <begin position="44"/>
        <end position="66"/>
    </location>
</feature>
<evidence type="ECO:0000256" key="2">
    <source>
        <dbReference type="SAM" id="Phobius"/>
    </source>
</evidence>
<feature type="transmembrane region" description="Helical" evidence="2">
    <location>
        <begin position="13"/>
        <end position="32"/>
    </location>
</feature>
<gene>
    <name evidence="4" type="ORF">GGR27_001346</name>
</gene>
<protein>
    <recommendedName>
        <fullName evidence="3">DUF305 domain-containing protein</fullName>
    </recommendedName>
</protein>
<evidence type="ECO:0000313" key="5">
    <source>
        <dbReference type="Proteomes" id="UP000770785"/>
    </source>
</evidence>
<reference evidence="4 5" key="1">
    <citation type="submission" date="2020-03" db="EMBL/GenBank/DDBJ databases">
        <title>Genomic Encyclopedia of Type Strains, Phase IV (KMG-IV): sequencing the most valuable type-strain genomes for metagenomic binning, comparative biology and taxonomic classification.</title>
        <authorList>
            <person name="Goeker M."/>
        </authorList>
    </citation>
    <scope>NUCLEOTIDE SEQUENCE [LARGE SCALE GENOMIC DNA]</scope>
    <source>
        <strain evidence="4 5">DSM 105096</strain>
    </source>
</reference>
<dbReference type="EMBL" id="JAATJH010000002">
    <property type="protein sequence ID" value="NJC25847.1"/>
    <property type="molecule type" value="Genomic_DNA"/>
</dbReference>
<keyword evidence="5" id="KW-1185">Reference proteome</keyword>
<evidence type="ECO:0000256" key="1">
    <source>
        <dbReference type="SAM" id="Coils"/>
    </source>
</evidence>
<dbReference type="Pfam" id="PF03713">
    <property type="entry name" value="DUF305"/>
    <property type="match status" value="1"/>
</dbReference>
<dbReference type="Proteomes" id="UP000770785">
    <property type="component" value="Unassembled WGS sequence"/>
</dbReference>
<keyword evidence="2" id="KW-0472">Membrane</keyword>
<evidence type="ECO:0000259" key="3">
    <source>
        <dbReference type="Pfam" id="PF03713"/>
    </source>
</evidence>
<feature type="domain" description="DUF305" evidence="3">
    <location>
        <begin position="99"/>
        <end position="149"/>
    </location>
</feature>
<dbReference type="Gene3D" id="1.20.1260.10">
    <property type="match status" value="1"/>
</dbReference>
<name>A0ABX0XAM2_9BACT</name>
<sequence>MEHQNGMNPYLKFALMMGTSFLLMYAIMYLNVDRFEHIYLADTRNYMTTLMISAMAIVMLLFMWGMYPKKGMNYAIIGGAGLLFVLCLVGVRNQTFVGDVQWMKGMIPHHSIAIMVSKHADLKDPEVIKLAEDIIEAQEREIAQMKAMLDRLENEK</sequence>
<comment type="caution">
    <text evidence="4">The sequence shown here is derived from an EMBL/GenBank/DDBJ whole genome shotgun (WGS) entry which is preliminary data.</text>
</comment>
<dbReference type="RefSeq" id="WP_168036622.1">
    <property type="nucleotide sequence ID" value="NZ_JAATJH010000002.1"/>
</dbReference>